<dbReference type="PROSITE" id="PS01108">
    <property type="entry name" value="RIBOSOMAL_L24"/>
    <property type="match status" value="1"/>
</dbReference>
<dbReference type="HAMAP" id="MF_01326_B">
    <property type="entry name" value="Ribosomal_uL24_B"/>
    <property type="match status" value="1"/>
</dbReference>
<feature type="signal peptide" evidence="4">
    <location>
        <begin position="1"/>
        <end position="18"/>
    </location>
</feature>
<evidence type="ECO:0000256" key="2">
    <source>
        <dbReference type="ARBA" id="ARBA00022980"/>
    </source>
</evidence>
<dbReference type="GO" id="GO:0003735">
    <property type="term" value="F:structural constituent of ribosome"/>
    <property type="evidence" value="ECO:0007669"/>
    <property type="project" value="InterPro"/>
</dbReference>
<dbReference type="NCBIfam" id="TIGR01079">
    <property type="entry name" value="rplX_bact"/>
    <property type="match status" value="1"/>
</dbReference>
<dbReference type="InterPro" id="IPR014722">
    <property type="entry name" value="Rib_uL2_dom2"/>
</dbReference>
<dbReference type="GO" id="GO:0005840">
    <property type="term" value="C:ribosome"/>
    <property type="evidence" value="ECO:0007669"/>
    <property type="project" value="UniProtKB-KW"/>
</dbReference>
<organism evidence="6 7">
    <name type="scientific">Geodia barretti</name>
    <name type="common">Barrett's horny sponge</name>
    <dbReference type="NCBI Taxonomy" id="519541"/>
    <lineage>
        <taxon>Eukaryota</taxon>
        <taxon>Metazoa</taxon>
        <taxon>Porifera</taxon>
        <taxon>Demospongiae</taxon>
        <taxon>Heteroscleromorpha</taxon>
        <taxon>Tetractinellida</taxon>
        <taxon>Astrophorina</taxon>
        <taxon>Geodiidae</taxon>
        <taxon>Geodia</taxon>
    </lineage>
</organism>
<name>A0AA35W5Q6_GEOBA</name>
<proteinExistence type="inferred from homology"/>
<dbReference type="InterPro" id="IPR041988">
    <property type="entry name" value="Ribosomal_uL24_KOW"/>
</dbReference>
<dbReference type="InterPro" id="IPR008991">
    <property type="entry name" value="Translation_prot_SH3-like_sf"/>
</dbReference>
<keyword evidence="3" id="KW-0687">Ribonucleoprotein</keyword>
<evidence type="ECO:0000259" key="5">
    <source>
        <dbReference type="Pfam" id="PF17136"/>
    </source>
</evidence>
<dbReference type="Proteomes" id="UP001174909">
    <property type="component" value="Unassembled WGS sequence"/>
</dbReference>
<sequence>MLRTLIITLALRMRVSYAACDLCSEEEGVMSWRPWTAAAKRVARMRGHKRKPVEPIKDWKIVRGDLVEVLSGTDKGKQGAVSVVARRKNSVMVQGVNAHLRRLPSREEFSGGYIMAESLIHVTNVSLVDPEDNKPCKVVYKYMEDGTKVRVSKRSGCVIPKPPHLADRKDFKSRSGYLEGDKDTKAAGVTKVTYVPSLATFEEDIDELYPPAPLLASIATDSPKSSVHHAN</sequence>
<gene>
    <name evidence="6" type="ORF">GBAR_LOCUS3976</name>
</gene>
<feature type="chain" id="PRO_5041446473" evidence="4">
    <location>
        <begin position="19"/>
        <end position="231"/>
    </location>
</feature>
<keyword evidence="7" id="KW-1185">Reference proteome</keyword>
<evidence type="ECO:0000313" key="7">
    <source>
        <dbReference type="Proteomes" id="UP001174909"/>
    </source>
</evidence>
<dbReference type="GO" id="GO:0003723">
    <property type="term" value="F:RNA binding"/>
    <property type="evidence" value="ECO:0007669"/>
    <property type="project" value="InterPro"/>
</dbReference>
<evidence type="ECO:0000256" key="4">
    <source>
        <dbReference type="SAM" id="SignalP"/>
    </source>
</evidence>
<dbReference type="Gene3D" id="2.30.30.30">
    <property type="match status" value="1"/>
</dbReference>
<feature type="domain" description="Large ribosomal subunit protein uL24 C-terminal" evidence="5">
    <location>
        <begin position="104"/>
        <end position="159"/>
    </location>
</feature>
<reference evidence="6" key="1">
    <citation type="submission" date="2023-03" db="EMBL/GenBank/DDBJ databases">
        <authorList>
            <person name="Steffen K."/>
            <person name="Cardenas P."/>
        </authorList>
    </citation>
    <scope>NUCLEOTIDE SEQUENCE</scope>
</reference>
<dbReference type="SUPFAM" id="SSF50104">
    <property type="entry name" value="Translation proteins SH3-like domain"/>
    <property type="match status" value="1"/>
</dbReference>
<dbReference type="GO" id="GO:1990904">
    <property type="term" value="C:ribonucleoprotein complex"/>
    <property type="evidence" value="ECO:0007669"/>
    <property type="project" value="UniProtKB-KW"/>
</dbReference>
<dbReference type="AlphaFoldDB" id="A0AA35W5Q6"/>
<protein>
    <submittedName>
        <fullName evidence="6">Probable 39S ribosomal protein L24, mitochondrial</fullName>
    </submittedName>
</protein>
<dbReference type="InterPro" id="IPR003256">
    <property type="entry name" value="Ribosomal_uL24"/>
</dbReference>
<comment type="similarity">
    <text evidence="1">Belongs to the universal ribosomal protein uL24 family.</text>
</comment>
<accession>A0AA35W5Q6</accession>
<dbReference type="GO" id="GO:0006412">
    <property type="term" value="P:translation"/>
    <property type="evidence" value="ECO:0007669"/>
    <property type="project" value="InterPro"/>
</dbReference>
<dbReference type="PANTHER" id="PTHR12903">
    <property type="entry name" value="MITOCHONDRIAL RIBOSOMAL PROTEIN L24"/>
    <property type="match status" value="1"/>
</dbReference>
<dbReference type="InterPro" id="IPR005825">
    <property type="entry name" value="Ribosomal_uL24_CS"/>
</dbReference>
<dbReference type="CDD" id="cd06089">
    <property type="entry name" value="KOW_RPL26"/>
    <property type="match status" value="1"/>
</dbReference>
<evidence type="ECO:0000256" key="3">
    <source>
        <dbReference type="ARBA" id="ARBA00023274"/>
    </source>
</evidence>
<keyword evidence="2 6" id="KW-0689">Ribosomal protein</keyword>
<dbReference type="Pfam" id="PF17136">
    <property type="entry name" value="ribosomal_L24"/>
    <property type="match status" value="1"/>
</dbReference>
<dbReference type="InterPro" id="IPR057264">
    <property type="entry name" value="Ribosomal_uL24_C"/>
</dbReference>
<dbReference type="EMBL" id="CASHTH010000568">
    <property type="protein sequence ID" value="CAI8004680.1"/>
    <property type="molecule type" value="Genomic_DNA"/>
</dbReference>
<evidence type="ECO:0000256" key="1">
    <source>
        <dbReference type="ARBA" id="ARBA00010618"/>
    </source>
</evidence>
<comment type="caution">
    <text evidence="6">The sequence shown here is derived from an EMBL/GenBank/DDBJ whole genome shotgun (WGS) entry which is preliminary data.</text>
</comment>
<keyword evidence="4" id="KW-0732">Signal</keyword>
<evidence type="ECO:0000313" key="6">
    <source>
        <dbReference type="EMBL" id="CAI8004680.1"/>
    </source>
</evidence>